<sequence>MLHIVKSPLALEEINKVYLESDAVILIQDAVYAANPQHNLYSALNSFNIFALQSDLEARGVINQVSSAVNIIDYDGFVTLTAKHRNSLTWD</sequence>
<dbReference type="Gene3D" id="3.40.1260.10">
    <property type="entry name" value="DsrEFH-like"/>
    <property type="match status" value="1"/>
</dbReference>
<evidence type="ECO:0000313" key="1">
    <source>
        <dbReference type="EMBL" id="GLT16352.1"/>
    </source>
</evidence>
<dbReference type="SUPFAM" id="SSF75169">
    <property type="entry name" value="DsrEFH-like"/>
    <property type="match status" value="1"/>
</dbReference>
<accession>A0ABQ6ETP0</accession>
<comment type="caution">
    <text evidence="1">The sequence shown here is derived from an EMBL/GenBank/DDBJ whole genome shotgun (WGS) entry which is preliminary data.</text>
</comment>
<name>A0ABQ6ETP0_9VIBR</name>
<dbReference type="Pfam" id="PF04077">
    <property type="entry name" value="DsrH"/>
    <property type="match status" value="1"/>
</dbReference>
<dbReference type="InterPro" id="IPR007215">
    <property type="entry name" value="Sulphur_relay_TusB/DsrH"/>
</dbReference>
<evidence type="ECO:0000313" key="2">
    <source>
        <dbReference type="Proteomes" id="UP001157138"/>
    </source>
</evidence>
<keyword evidence="2" id="KW-1185">Reference proteome</keyword>
<dbReference type="RefSeq" id="WP_284190281.1">
    <property type="nucleotide sequence ID" value="NZ_BSPW01000003.1"/>
</dbReference>
<dbReference type="NCBIfam" id="TIGR03011">
    <property type="entry name" value="sulf_tusB_dsrH"/>
    <property type="match status" value="1"/>
</dbReference>
<dbReference type="InterPro" id="IPR027396">
    <property type="entry name" value="DsrEFH-like"/>
</dbReference>
<gene>
    <name evidence="1" type="ORF">GCM10007938_01280</name>
</gene>
<dbReference type="EMBL" id="BSPW01000003">
    <property type="protein sequence ID" value="GLT16352.1"/>
    <property type="molecule type" value="Genomic_DNA"/>
</dbReference>
<reference evidence="2" key="1">
    <citation type="journal article" date="2019" name="Int. J. Syst. Evol. Microbiol.">
        <title>The Global Catalogue of Microorganisms (GCM) 10K type strain sequencing project: providing services to taxonomists for standard genome sequencing and annotation.</title>
        <authorList>
            <consortium name="The Broad Institute Genomics Platform"/>
            <consortium name="The Broad Institute Genome Sequencing Center for Infectious Disease"/>
            <person name="Wu L."/>
            <person name="Ma J."/>
        </authorList>
    </citation>
    <scope>NUCLEOTIDE SEQUENCE [LARGE SCALE GENOMIC DNA]</scope>
    <source>
        <strain evidence="2">NBRC 108723</strain>
    </source>
</reference>
<dbReference type="PANTHER" id="PTHR37526">
    <property type="entry name" value="PROTEIN TUSB"/>
    <property type="match status" value="1"/>
</dbReference>
<organism evidence="1 2">
    <name type="scientific">Vibrio zhanjiangensis</name>
    <dbReference type="NCBI Taxonomy" id="1046128"/>
    <lineage>
        <taxon>Bacteria</taxon>
        <taxon>Pseudomonadati</taxon>
        <taxon>Pseudomonadota</taxon>
        <taxon>Gammaproteobacteria</taxon>
        <taxon>Vibrionales</taxon>
        <taxon>Vibrionaceae</taxon>
        <taxon>Vibrio</taxon>
    </lineage>
</organism>
<protein>
    <submittedName>
        <fullName evidence="1">Sulfurtransferase TusB</fullName>
    </submittedName>
</protein>
<proteinExistence type="predicted"/>
<dbReference type="PANTHER" id="PTHR37526:SF1">
    <property type="entry name" value="PROTEIN TUSB"/>
    <property type="match status" value="1"/>
</dbReference>
<dbReference type="Proteomes" id="UP001157138">
    <property type="component" value="Unassembled WGS sequence"/>
</dbReference>